<feature type="compositionally biased region" description="Basic and acidic residues" evidence="7">
    <location>
        <begin position="474"/>
        <end position="489"/>
    </location>
</feature>
<dbReference type="InterPro" id="IPR011011">
    <property type="entry name" value="Znf_FYVE_PHD"/>
</dbReference>
<dbReference type="GeneID" id="66070195"/>
<dbReference type="InterPro" id="IPR019787">
    <property type="entry name" value="Znf_PHD-finger"/>
</dbReference>
<evidence type="ECO:0000256" key="4">
    <source>
        <dbReference type="ARBA" id="ARBA00022833"/>
    </source>
</evidence>
<comment type="subcellular location">
    <subcellularLocation>
        <location evidence="1">Nucleus</location>
    </subcellularLocation>
</comment>
<feature type="compositionally biased region" description="Polar residues" evidence="7">
    <location>
        <begin position="221"/>
        <end position="231"/>
    </location>
</feature>
<feature type="region of interest" description="Disordered" evidence="7">
    <location>
        <begin position="654"/>
        <end position="855"/>
    </location>
</feature>
<feature type="region of interest" description="Disordered" evidence="7">
    <location>
        <begin position="209"/>
        <end position="369"/>
    </location>
</feature>
<feature type="compositionally biased region" description="Polar residues" evidence="7">
    <location>
        <begin position="324"/>
        <end position="337"/>
    </location>
</feature>
<dbReference type="PROSITE" id="PS50016">
    <property type="entry name" value="ZF_PHD_2"/>
    <property type="match status" value="1"/>
</dbReference>
<feature type="compositionally biased region" description="Basic residues" evidence="7">
    <location>
        <begin position="746"/>
        <end position="758"/>
    </location>
</feature>
<name>A0A9P7V2U5_9AGAR</name>
<evidence type="ECO:0000256" key="6">
    <source>
        <dbReference type="PROSITE-ProRule" id="PRU00146"/>
    </source>
</evidence>
<feature type="domain" description="PHD-type" evidence="8">
    <location>
        <begin position="862"/>
        <end position="913"/>
    </location>
</feature>
<accession>A0A9P7V2U5</accession>
<dbReference type="Pfam" id="PF00628">
    <property type="entry name" value="PHD"/>
    <property type="match status" value="1"/>
</dbReference>
<dbReference type="GO" id="GO:0008270">
    <property type="term" value="F:zinc ion binding"/>
    <property type="evidence" value="ECO:0007669"/>
    <property type="project" value="UniProtKB-KW"/>
</dbReference>
<gene>
    <name evidence="9" type="ORF">E1B28_001119</name>
</gene>
<keyword evidence="2" id="KW-0479">Metal-binding</keyword>
<reference evidence="9" key="1">
    <citation type="journal article" date="2021" name="Genome Biol. Evol.">
        <title>The assembled and annotated genome of the fairy-ring fungus Marasmius oreades.</title>
        <authorList>
            <person name="Hiltunen M."/>
            <person name="Ament-Velasquez S.L."/>
            <person name="Johannesson H."/>
        </authorList>
    </citation>
    <scope>NUCLEOTIDE SEQUENCE</scope>
    <source>
        <strain evidence="9">03SP1</strain>
    </source>
</reference>
<feature type="compositionally biased region" description="Basic and acidic residues" evidence="7">
    <location>
        <begin position="529"/>
        <end position="539"/>
    </location>
</feature>
<dbReference type="GO" id="GO:0045893">
    <property type="term" value="P:positive regulation of DNA-templated transcription"/>
    <property type="evidence" value="ECO:0007669"/>
    <property type="project" value="TreeGrafter"/>
</dbReference>
<dbReference type="InterPro" id="IPR019786">
    <property type="entry name" value="Zinc_finger_PHD-type_CS"/>
</dbReference>
<evidence type="ECO:0000313" key="9">
    <source>
        <dbReference type="EMBL" id="KAG7099256.1"/>
    </source>
</evidence>
<feature type="compositionally biased region" description="Basic and acidic residues" evidence="7">
    <location>
        <begin position="52"/>
        <end position="71"/>
    </location>
</feature>
<feature type="compositionally biased region" description="Basic residues" evidence="7">
    <location>
        <begin position="1194"/>
        <end position="1203"/>
    </location>
</feature>
<evidence type="ECO:0000259" key="8">
    <source>
        <dbReference type="PROSITE" id="PS50016"/>
    </source>
</evidence>
<feature type="compositionally biased region" description="Pro residues" evidence="7">
    <location>
        <begin position="453"/>
        <end position="462"/>
    </location>
</feature>
<dbReference type="PANTHER" id="PTHR46174:SF1">
    <property type="entry name" value="CXXC-TYPE ZINC FINGER PROTEIN 1"/>
    <property type="match status" value="1"/>
</dbReference>
<dbReference type="RefSeq" id="XP_043015726.1">
    <property type="nucleotide sequence ID" value="XM_043147021.1"/>
</dbReference>
<feature type="compositionally biased region" description="Low complexity" evidence="7">
    <location>
        <begin position="692"/>
        <end position="711"/>
    </location>
</feature>
<sequence>MNISSLLCSEDPPSDRGAIPEPVVLAPHLVRPQQQQHTQSSKLNLEALVHAADQERRRLSSDSHHSSRSPHDPLIYSYPQRDVDREHEGWEREKEQREREKEREQAQREWDREQRERGREREQRQYLHQQQQQHQRQQPHQQKQHHQQQYDQNHQDRFYRQREQRQYHRDSILSYSSRPESLSPRSHIPLFDQQPTLRASASPKISNLLSSPHVSRLPLSHSPTYTATDVPSQPRPIPNSSSHPPPYTISIPSDDETDHDRSSKKCRHSDSIAQQIHHEFDVERLNKERELMTSSGLGYGRGHLPPQSIPPDTIKLPLSPDSVRPTTSSRKPGSSGYSYDPVHDQDTPSPLPPPKRPASDITDEKDRERAKNSIIFLTGGIQGNTREYHCQPSQPAPLLPTSREHRVVSPAGRRSPPGSHVGRALAARHHDHSHLQDTALSRVKVERRESALPPTPVPPTAPVPDFLRSQSLEVTEKEKEKEKDRLPDKKKARSRTSNEVVVRQEDVYKTPKTAAFSYSHPHSPAPAKNRHEDDAHEWFLEQFDDDAASKCPRSPSRIPSPSPSGVPALPSARGQSKSPVVHKRTPSPVQDAVMALEQELDDVIDNRKSQEESNEMDVDQAVTELVEETLGVDEEEGKQMEVDVEDELLSLVDDRPTPTIPFSHGNRHISQITNEVKGKQPSMKTSTSRPESPSIASPSFRSPSARAASPRQTSERDSMPPPALPATPKESGKNKKNEERASAGQSKKRGKPGPKPKARNADGTIAGATPPPPPKPRGKPGPKPKPRDRDGNIIRTPVTPVAPVNKPSALTPPVLSRSVSTSQQARSRSASALPGGSVGPEEGLKPDEGTDSDAAAANDDDKLYCVCKTRYDEDKSMIACDTCDEWYHTNCVDMPDHVVELVDQFVCPPCAAKDPSLKLKTTYKPRCLFGLLQPDPDSPKSCHKPARTYSKYCSDECGMKNISKRVDMFVRRGGNKTQLWETVKNAEKREGLVRCVEESSERGKPVIKEVKPKKSAKEKEVDRLNGLLDDIAKVREELKRGMEIIAWREQLIELAAERAKAVKECGWDQRLCFADEEWAEHGEHVLESYRGDKMEMDAEGGGEDAVWWCTGEEVCRRHAGWQALRTKDVCKEKEKKADALNKLTSKEREIRKHIENIIDLDDDGAPPAPLKSSNKQHHGNTSKRKVNGDVAANKKGKKRKAPT</sequence>
<evidence type="ECO:0000256" key="2">
    <source>
        <dbReference type="ARBA" id="ARBA00022723"/>
    </source>
</evidence>
<keyword evidence="3 6" id="KW-0863">Zinc-finger</keyword>
<proteinExistence type="predicted"/>
<dbReference type="SMART" id="SM00249">
    <property type="entry name" value="PHD"/>
    <property type="match status" value="1"/>
</dbReference>
<comment type="caution">
    <text evidence="9">The sequence shown here is derived from an EMBL/GenBank/DDBJ whole genome shotgun (WGS) entry which is preliminary data.</text>
</comment>
<dbReference type="CDD" id="cd16039">
    <property type="entry name" value="PHD_SPP1"/>
    <property type="match status" value="1"/>
</dbReference>
<feature type="compositionally biased region" description="Basic and acidic residues" evidence="7">
    <location>
        <begin position="81"/>
        <end position="125"/>
    </location>
</feature>
<keyword evidence="5" id="KW-0539">Nucleus</keyword>
<feature type="compositionally biased region" description="Low complexity" evidence="7">
    <location>
        <begin position="816"/>
        <end position="832"/>
    </location>
</feature>
<keyword evidence="4" id="KW-0862">Zinc</keyword>
<dbReference type="EMBL" id="CM032181">
    <property type="protein sequence ID" value="KAG7099256.1"/>
    <property type="molecule type" value="Genomic_DNA"/>
</dbReference>
<dbReference type="OrthoDB" id="436852at2759"/>
<evidence type="ECO:0000256" key="5">
    <source>
        <dbReference type="ARBA" id="ARBA00023242"/>
    </source>
</evidence>
<dbReference type="KEGG" id="more:E1B28_001119"/>
<evidence type="ECO:0000313" key="10">
    <source>
        <dbReference type="Proteomes" id="UP001049176"/>
    </source>
</evidence>
<dbReference type="InterPro" id="IPR013083">
    <property type="entry name" value="Znf_RING/FYVE/PHD"/>
</dbReference>
<dbReference type="InterPro" id="IPR037869">
    <property type="entry name" value="Spp1/CFP1"/>
</dbReference>
<feature type="region of interest" description="Disordered" evidence="7">
    <location>
        <begin position="1"/>
        <end position="155"/>
    </location>
</feature>
<protein>
    <recommendedName>
        <fullName evidence="8">PHD-type domain-containing protein</fullName>
    </recommendedName>
</protein>
<feature type="compositionally biased region" description="Basic and acidic residues" evidence="7">
    <location>
        <begin position="276"/>
        <end position="291"/>
    </location>
</feature>
<dbReference type="GO" id="GO:0048188">
    <property type="term" value="C:Set1C/COMPASS complex"/>
    <property type="evidence" value="ECO:0007669"/>
    <property type="project" value="InterPro"/>
</dbReference>
<feature type="compositionally biased region" description="Low complexity" evidence="7">
    <location>
        <begin position="126"/>
        <end position="152"/>
    </location>
</feature>
<evidence type="ECO:0000256" key="3">
    <source>
        <dbReference type="ARBA" id="ARBA00022771"/>
    </source>
</evidence>
<evidence type="ECO:0000256" key="7">
    <source>
        <dbReference type="SAM" id="MobiDB-lite"/>
    </source>
</evidence>
<feature type="compositionally biased region" description="Polar residues" evidence="7">
    <location>
        <begin position="682"/>
        <end position="691"/>
    </location>
</feature>
<evidence type="ECO:0000256" key="1">
    <source>
        <dbReference type="ARBA" id="ARBA00004123"/>
    </source>
</evidence>
<dbReference type="InterPro" id="IPR001965">
    <property type="entry name" value="Znf_PHD"/>
</dbReference>
<dbReference type="AlphaFoldDB" id="A0A9P7V2U5"/>
<feature type="compositionally biased region" description="Basic and acidic residues" evidence="7">
    <location>
        <begin position="730"/>
        <end position="741"/>
    </location>
</feature>
<keyword evidence="10" id="KW-1185">Reference proteome</keyword>
<feature type="compositionally biased region" description="Pro residues" evidence="7">
    <location>
        <begin position="233"/>
        <end position="247"/>
    </location>
</feature>
<dbReference type="PROSITE" id="PS01359">
    <property type="entry name" value="ZF_PHD_1"/>
    <property type="match status" value="1"/>
</dbReference>
<feature type="compositionally biased region" description="Basic residues" evidence="7">
    <location>
        <begin position="1174"/>
        <end position="1185"/>
    </location>
</feature>
<organism evidence="9 10">
    <name type="scientific">Marasmius oreades</name>
    <name type="common">fairy-ring Marasmius</name>
    <dbReference type="NCBI Taxonomy" id="181124"/>
    <lineage>
        <taxon>Eukaryota</taxon>
        <taxon>Fungi</taxon>
        <taxon>Dikarya</taxon>
        <taxon>Basidiomycota</taxon>
        <taxon>Agaricomycotina</taxon>
        <taxon>Agaricomycetes</taxon>
        <taxon>Agaricomycetidae</taxon>
        <taxon>Agaricales</taxon>
        <taxon>Marasmiineae</taxon>
        <taxon>Marasmiaceae</taxon>
        <taxon>Marasmius</taxon>
    </lineage>
</organism>
<dbReference type="SUPFAM" id="SSF57903">
    <property type="entry name" value="FYVE/PHD zinc finger"/>
    <property type="match status" value="1"/>
</dbReference>
<dbReference type="PANTHER" id="PTHR46174">
    <property type="entry name" value="CXXC-TYPE ZINC FINGER PROTEIN 1"/>
    <property type="match status" value="1"/>
</dbReference>
<dbReference type="Gene3D" id="3.30.40.10">
    <property type="entry name" value="Zinc/RING finger domain, C3HC4 (zinc finger)"/>
    <property type="match status" value="1"/>
</dbReference>
<feature type="region of interest" description="Disordered" evidence="7">
    <location>
        <begin position="1157"/>
        <end position="1203"/>
    </location>
</feature>
<dbReference type="Proteomes" id="UP001049176">
    <property type="component" value="Chromosome 1"/>
</dbReference>
<feature type="compositionally biased region" description="Polar residues" evidence="7">
    <location>
        <begin position="32"/>
        <end position="43"/>
    </location>
</feature>
<feature type="region of interest" description="Disordered" evidence="7">
    <location>
        <begin position="385"/>
        <end position="588"/>
    </location>
</feature>